<dbReference type="Proteomes" id="UP000770717">
    <property type="component" value="Unassembled WGS sequence"/>
</dbReference>
<sequence>MHTFKETLPCRTRWKLAFCPNNFNLILFIFWYCYDIRIFSTGRNLYMANSNKGTDRILSESTSTRPFLAVPSSFYKVFSLASIMS</sequence>
<dbReference type="AlphaFoldDB" id="A0A8J6K2R1"/>
<comment type="caution">
    <text evidence="2">The sequence shown here is derived from an EMBL/GenBank/DDBJ whole genome shotgun (WGS) entry which is preliminary data.</text>
</comment>
<evidence type="ECO:0000313" key="2">
    <source>
        <dbReference type="EMBL" id="KAG9477156.1"/>
    </source>
</evidence>
<keyword evidence="1" id="KW-0472">Membrane</keyword>
<dbReference type="EMBL" id="WNTK01000010">
    <property type="protein sequence ID" value="KAG9477156.1"/>
    <property type="molecule type" value="Genomic_DNA"/>
</dbReference>
<proteinExistence type="predicted"/>
<evidence type="ECO:0000256" key="1">
    <source>
        <dbReference type="SAM" id="Phobius"/>
    </source>
</evidence>
<keyword evidence="1" id="KW-1133">Transmembrane helix</keyword>
<keyword evidence="3" id="KW-1185">Reference proteome</keyword>
<reference evidence="2" key="1">
    <citation type="thesis" date="2020" institute="ProQuest LLC" country="789 East Eisenhower Parkway, Ann Arbor, MI, USA">
        <title>Comparative Genomics and Chromosome Evolution.</title>
        <authorList>
            <person name="Mudd A.B."/>
        </authorList>
    </citation>
    <scope>NUCLEOTIDE SEQUENCE</scope>
    <source>
        <strain evidence="2">HN-11 Male</strain>
        <tissue evidence="2">Kidney and liver</tissue>
    </source>
</reference>
<evidence type="ECO:0000313" key="3">
    <source>
        <dbReference type="Proteomes" id="UP000770717"/>
    </source>
</evidence>
<feature type="transmembrane region" description="Helical" evidence="1">
    <location>
        <begin position="14"/>
        <end position="34"/>
    </location>
</feature>
<name>A0A8J6K2R1_ELECQ</name>
<organism evidence="2 3">
    <name type="scientific">Eleutherodactylus coqui</name>
    <name type="common">Puerto Rican coqui</name>
    <dbReference type="NCBI Taxonomy" id="57060"/>
    <lineage>
        <taxon>Eukaryota</taxon>
        <taxon>Metazoa</taxon>
        <taxon>Chordata</taxon>
        <taxon>Craniata</taxon>
        <taxon>Vertebrata</taxon>
        <taxon>Euteleostomi</taxon>
        <taxon>Amphibia</taxon>
        <taxon>Batrachia</taxon>
        <taxon>Anura</taxon>
        <taxon>Neobatrachia</taxon>
        <taxon>Hyloidea</taxon>
        <taxon>Eleutherodactylidae</taxon>
        <taxon>Eleutherodactylinae</taxon>
        <taxon>Eleutherodactylus</taxon>
        <taxon>Eleutherodactylus</taxon>
    </lineage>
</organism>
<keyword evidence="1" id="KW-0812">Transmembrane</keyword>
<gene>
    <name evidence="2" type="ORF">GDO78_002519</name>
</gene>
<accession>A0A8J6K2R1</accession>
<protein>
    <submittedName>
        <fullName evidence="2">Uncharacterized protein</fullName>
    </submittedName>
</protein>